<dbReference type="Proteomes" id="UP001236014">
    <property type="component" value="Chromosome"/>
</dbReference>
<protein>
    <submittedName>
        <fullName evidence="2">SCP1.201-like deaminase</fullName>
    </submittedName>
</protein>
<reference evidence="2 3" key="1">
    <citation type="submission" date="2023-06" db="EMBL/GenBank/DDBJ databases">
        <authorList>
            <person name="Oyuntsetseg B."/>
            <person name="Kim S.B."/>
        </authorList>
    </citation>
    <scope>NUCLEOTIDE SEQUENCE [LARGE SCALE GENOMIC DNA]</scope>
    <source>
        <strain evidence="2 3">2-15</strain>
    </source>
</reference>
<feature type="region of interest" description="Disordered" evidence="1">
    <location>
        <begin position="93"/>
        <end position="115"/>
    </location>
</feature>
<sequence length="249" mass="25859">MSVEELVQSVAAVVGKIATARKHLLRARQSVEEAGQALTQARQGSHAREVGQALRVLSQSGQGIATADQLAGLASAKLEGYVARLAEAGVGASGGVADRSAGAPSPQPQPGGRGWREGLVEKLRQELPPPVVPRTGQKTVGRWFAPGKTGTALMSGHDDRAGRVNEILKDAGCPKRPLTAAADVELKLAAEMRDDGIMDATLVINNTPCTGKTSCDGLLGIVLPEGSTLTVYGTDGFMKVYEGGAKWQS</sequence>
<dbReference type="KEGG" id="acab:QRX50_47645"/>
<feature type="compositionally biased region" description="Low complexity" evidence="1">
    <location>
        <begin position="95"/>
        <end position="104"/>
    </location>
</feature>
<evidence type="ECO:0000313" key="2">
    <source>
        <dbReference type="EMBL" id="WIX78923.1"/>
    </source>
</evidence>
<proteinExistence type="predicted"/>
<keyword evidence="3" id="KW-1185">Reference proteome</keyword>
<evidence type="ECO:0000256" key="1">
    <source>
        <dbReference type="SAM" id="MobiDB-lite"/>
    </source>
</evidence>
<dbReference type="Pfam" id="PF14428">
    <property type="entry name" value="DddA-like"/>
    <property type="match status" value="1"/>
</dbReference>
<dbReference type="EMBL" id="CP127294">
    <property type="protein sequence ID" value="WIX78923.1"/>
    <property type="molecule type" value="Genomic_DNA"/>
</dbReference>
<name>A0A9Y2MVL8_9PSEU</name>
<dbReference type="AlphaFoldDB" id="A0A9Y2MVL8"/>
<dbReference type="InterPro" id="IPR032724">
    <property type="entry name" value="SCP1.201-like"/>
</dbReference>
<dbReference type="RefSeq" id="WP_285969624.1">
    <property type="nucleotide sequence ID" value="NZ_CP127294.1"/>
</dbReference>
<gene>
    <name evidence="2" type="ORF">QRX50_47645</name>
</gene>
<organism evidence="2 3">
    <name type="scientific">Amycolatopsis carbonis</name>
    <dbReference type="NCBI Taxonomy" id="715471"/>
    <lineage>
        <taxon>Bacteria</taxon>
        <taxon>Bacillati</taxon>
        <taxon>Actinomycetota</taxon>
        <taxon>Actinomycetes</taxon>
        <taxon>Pseudonocardiales</taxon>
        <taxon>Pseudonocardiaceae</taxon>
        <taxon>Amycolatopsis</taxon>
    </lineage>
</organism>
<accession>A0A9Y2MVL8</accession>
<evidence type="ECO:0000313" key="3">
    <source>
        <dbReference type="Proteomes" id="UP001236014"/>
    </source>
</evidence>